<dbReference type="SUPFAM" id="SSF48726">
    <property type="entry name" value="Immunoglobulin"/>
    <property type="match status" value="1"/>
</dbReference>
<sequence length="181" mass="20300">YRLEQPEILAAPTGGSITLPCTLIYPPEIELLREVRVYWRRGGFHGDFVYNHTEGFTRWDYRGRIALVGNPGERPKRTASIRIDRLQASDTSEYVCQVCVQLQNGTWIPWRALPGTRLTVTEAAPSPMPRTWHPALATQDTRSAERNSTGHLDTTHLALIGLASTLSKIGICIAVFALCQW</sequence>
<dbReference type="SMART" id="SM00406">
    <property type="entry name" value="IGv"/>
    <property type="match status" value="1"/>
</dbReference>
<protein>
    <recommendedName>
        <fullName evidence="1">Ig-like domain-containing protein</fullName>
    </recommendedName>
</protein>
<dbReference type="Proteomes" id="UP000007267">
    <property type="component" value="Unassembled WGS sequence"/>
</dbReference>
<accession>K7GFD0</accession>
<dbReference type="InterPro" id="IPR036179">
    <property type="entry name" value="Ig-like_dom_sf"/>
</dbReference>
<dbReference type="SMART" id="SM00409">
    <property type="entry name" value="IG"/>
    <property type="match status" value="1"/>
</dbReference>
<dbReference type="EMBL" id="AGCU01114653">
    <property type="status" value="NOT_ANNOTATED_CDS"/>
    <property type="molecule type" value="Genomic_DNA"/>
</dbReference>
<dbReference type="AlphaFoldDB" id="K7GFD0"/>
<reference evidence="3" key="2">
    <citation type="journal article" date="2013" name="Nat. Genet.">
        <title>The draft genomes of soft-shell turtle and green sea turtle yield insights into the development and evolution of the turtle-specific body plan.</title>
        <authorList>
            <person name="Wang Z."/>
            <person name="Pascual-Anaya J."/>
            <person name="Zadissa A."/>
            <person name="Li W."/>
            <person name="Niimura Y."/>
            <person name="Huang Z."/>
            <person name="Li C."/>
            <person name="White S."/>
            <person name="Xiong Z."/>
            <person name="Fang D."/>
            <person name="Wang B."/>
            <person name="Ming Y."/>
            <person name="Chen Y."/>
            <person name="Zheng Y."/>
            <person name="Kuraku S."/>
            <person name="Pignatelli M."/>
            <person name="Herrero J."/>
            <person name="Beal K."/>
            <person name="Nozawa M."/>
            <person name="Li Q."/>
            <person name="Wang J."/>
            <person name="Zhang H."/>
            <person name="Yu L."/>
            <person name="Shigenobu S."/>
            <person name="Wang J."/>
            <person name="Liu J."/>
            <person name="Flicek P."/>
            <person name="Searle S."/>
            <person name="Wang J."/>
            <person name="Kuratani S."/>
            <person name="Yin Y."/>
            <person name="Aken B."/>
            <person name="Zhang G."/>
            <person name="Irie N."/>
        </authorList>
    </citation>
    <scope>NUCLEOTIDE SEQUENCE [LARGE SCALE GENOMIC DNA]</scope>
    <source>
        <strain evidence="3">Daiwa-1</strain>
    </source>
</reference>
<dbReference type="InterPro" id="IPR013783">
    <property type="entry name" value="Ig-like_fold"/>
</dbReference>
<name>K7GFD0_PELSI</name>
<dbReference type="eggNOG" id="ENOG502SUHR">
    <property type="taxonomic scope" value="Eukaryota"/>
</dbReference>
<dbReference type="HOGENOM" id="CLU_1492450_0_0_1"/>
<dbReference type="InterPro" id="IPR007110">
    <property type="entry name" value="Ig-like_dom"/>
</dbReference>
<dbReference type="Gene3D" id="2.60.40.10">
    <property type="entry name" value="Immunoglobulins"/>
    <property type="match status" value="1"/>
</dbReference>
<evidence type="ECO:0000313" key="3">
    <source>
        <dbReference type="Proteomes" id="UP000007267"/>
    </source>
</evidence>
<dbReference type="OMA" id="TWEATET"/>
<reference evidence="3" key="1">
    <citation type="submission" date="2011-10" db="EMBL/GenBank/DDBJ databases">
        <authorList>
            <consortium name="Soft-shell Turtle Genome Consortium"/>
        </authorList>
    </citation>
    <scope>NUCLEOTIDE SEQUENCE [LARGE SCALE GENOMIC DNA]</scope>
    <source>
        <strain evidence="3">Daiwa-1</strain>
    </source>
</reference>
<dbReference type="InterPro" id="IPR003599">
    <property type="entry name" value="Ig_sub"/>
</dbReference>
<dbReference type="GeneTree" id="ENSGT00940000173301"/>
<feature type="domain" description="Ig-like" evidence="1">
    <location>
        <begin position="14"/>
        <end position="98"/>
    </location>
</feature>
<evidence type="ECO:0000259" key="1">
    <source>
        <dbReference type="PROSITE" id="PS50835"/>
    </source>
</evidence>
<reference evidence="2" key="4">
    <citation type="submission" date="2025-09" db="UniProtKB">
        <authorList>
            <consortium name="Ensembl"/>
        </authorList>
    </citation>
    <scope>IDENTIFICATION</scope>
</reference>
<dbReference type="Pfam" id="PF07686">
    <property type="entry name" value="V-set"/>
    <property type="match status" value="1"/>
</dbReference>
<dbReference type="PROSITE" id="PS50835">
    <property type="entry name" value="IG_LIKE"/>
    <property type="match status" value="1"/>
</dbReference>
<dbReference type="Ensembl" id="ENSPSIT00000019077.1">
    <property type="protein sequence ID" value="ENSPSIP00000018991.1"/>
    <property type="gene ID" value="ENSPSIG00000016876.1"/>
</dbReference>
<keyword evidence="3" id="KW-1185">Reference proteome</keyword>
<proteinExistence type="predicted"/>
<evidence type="ECO:0000313" key="2">
    <source>
        <dbReference type="Ensembl" id="ENSPSIP00000018991.1"/>
    </source>
</evidence>
<dbReference type="InterPro" id="IPR013106">
    <property type="entry name" value="Ig_V-set"/>
</dbReference>
<reference evidence="2" key="3">
    <citation type="submission" date="2025-08" db="UniProtKB">
        <authorList>
            <consortium name="Ensembl"/>
        </authorList>
    </citation>
    <scope>IDENTIFICATION</scope>
</reference>
<organism evidence="2 3">
    <name type="scientific">Pelodiscus sinensis</name>
    <name type="common">Chinese softshell turtle</name>
    <name type="synonym">Trionyx sinensis</name>
    <dbReference type="NCBI Taxonomy" id="13735"/>
    <lineage>
        <taxon>Eukaryota</taxon>
        <taxon>Metazoa</taxon>
        <taxon>Chordata</taxon>
        <taxon>Craniata</taxon>
        <taxon>Vertebrata</taxon>
        <taxon>Euteleostomi</taxon>
        <taxon>Archelosauria</taxon>
        <taxon>Testudinata</taxon>
        <taxon>Testudines</taxon>
        <taxon>Cryptodira</taxon>
        <taxon>Trionychia</taxon>
        <taxon>Trionychidae</taxon>
        <taxon>Pelodiscus</taxon>
    </lineage>
</organism>
<dbReference type="STRING" id="13735.ENSPSIP00000018991"/>